<evidence type="ECO:0000313" key="9">
    <source>
        <dbReference type="Proteomes" id="UP001476247"/>
    </source>
</evidence>
<reference evidence="8 9" key="1">
    <citation type="submission" date="2024-04" db="EMBL/GenBank/DDBJ databases">
        <title>genome sequences of Mucor flavus KT1a and Helicostylum pulchrum KT1b strains isolation_sourced from the surface of a dry-aged beef.</title>
        <authorList>
            <person name="Toyotome T."/>
            <person name="Hosono M."/>
            <person name="Torimaru M."/>
            <person name="Fukuda K."/>
            <person name="Mikami N."/>
        </authorList>
    </citation>
    <scope>NUCLEOTIDE SEQUENCE [LARGE SCALE GENOMIC DNA]</scope>
    <source>
        <strain evidence="8 9">KT1b</strain>
    </source>
</reference>
<dbReference type="PRINTS" id="PR00056">
    <property type="entry name" value="HSFDOMAIN"/>
</dbReference>
<dbReference type="Gene3D" id="1.10.10.10">
    <property type="entry name" value="Winged helix-like DNA-binding domain superfamily/Winged helix DNA-binding domain"/>
    <property type="match status" value="1"/>
</dbReference>
<organism evidence="8 9">
    <name type="scientific">Helicostylum pulchrum</name>
    <dbReference type="NCBI Taxonomy" id="562976"/>
    <lineage>
        <taxon>Eukaryota</taxon>
        <taxon>Fungi</taxon>
        <taxon>Fungi incertae sedis</taxon>
        <taxon>Mucoromycota</taxon>
        <taxon>Mucoromycotina</taxon>
        <taxon>Mucoromycetes</taxon>
        <taxon>Mucorales</taxon>
        <taxon>Mucorineae</taxon>
        <taxon>Mucoraceae</taxon>
        <taxon>Helicostylum</taxon>
    </lineage>
</organism>
<comment type="caution">
    <text evidence="8">The sequence shown here is derived from an EMBL/GenBank/DDBJ whole genome shotgun (WGS) entry which is preliminary data.</text>
</comment>
<dbReference type="EMBL" id="BAABUJ010000031">
    <property type="protein sequence ID" value="GAA5804008.1"/>
    <property type="molecule type" value="Genomic_DNA"/>
</dbReference>
<evidence type="ECO:0000259" key="7">
    <source>
        <dbReference type="SMART" id="SM00415"/>
    </source>
</evidence>
<evidence type="ECO:0000256" key="5">
    <source>
        <dbReference type="RuleBase" id="RU004020"/>
    </source>
</evidence>
<keyword evidence="3" id="KW-0238">DNA-binding</keyword>
<gene>
    <name evidence="8" type="ORF">HPULCUR_009494</name>
</gene>
<accession>A0ABP9YBP7</accession>
<dbReference type="InterPro" id="IPR036390">
    <property type="entry name" value="WH_DNA-bd_sf"/>
</dbReference>
<dbReference type="InterPro" id="IPR000232">
    <property type="entry name" value="HSF_DNA-bd"/>
</dbReference>
<keyword evidence="4" id="KW-0539">Nucleus</keyword>
<evidence type="ECO:0000256" key="3">
    <source>
        <dbReference type="ARBA" id="ARBA00023125"/>
    </source>
</evidence>
<dbReference type="SUPFAM" id="SSF46785">
    <property type="entry name" value="Winged helix' DNA-binding domain"/>
    <property type="match status" value="1"/>
</dbReference>
<feature type="region of interest" description="Disordered" evidence="6">
    <location>
        <begin position="505"/>
        <end position="531"/>
    </location>
</feature>
<proteinExistence type="inferred from homology"/>
<evidence type="ECO:0000256" key="4">
    <source>
        <dbReference type="ARBA" id="ARBA00023242"/>
    </source>
</evidence>
<dbReference type="Pfam" id="PF00447">
    <property type="entry name" value="HSF_DNA-bind"/>
    <property type="match status" value="1"/>
</dbReference>
<protein>
    <recommendedName>
        <fullName evidence="7">HSF-type DNA-binding domain-containing protein</fullName>
    </recommendedName>
</protein>
<evidence type="ECO:0000256" key="6">
    <source>
        <dbReference type="SAM" id="MobiDB-lite"/>
    </source>
</evidence>
<sequence length="531" mass="59642">MYQNTAPVKDIEKKIPAKQFKTIAPTVVATTSNTAPTSQKNIPPFLNKLYSMVNDPESDDLICWSDDGASFFVNRQEDFARKVLPRFFKHKKFSSFVRQLNMYGFHKVPHLQQGVLETDGESERWEFSNPHFQRNQRDLLLLVNRKKGPNTDEKEISSIDLHHILEEIQSIKKHQTNISTQLQNIQRDNQVLWQETMAARERHVRHQETIDKILRFLASVFSNSEKRNVIPRKRRFLLGPADESDHELDLELEDGNQQTQFQNMATTINEESGRPTKIPRQAEPASSFNIDDYVNGKNDLSELSTALPEHLKNTTSATSSDLDDAIALNDQSKIDHSAIASINDFSNITNIPQLQNLQNLITLAQSNPDLLNQLTNEVNNNNLPNQTYSQVSSNSISIPPPTSSALNTTQTARTIDQVTNRISNISHTADALNQDIDDLGISLQQLANHLGFDPSKNVSDTERIDDVVDGELLDMDEFLNTYGPDVHSDFTNNQAQNAATITDVPSTATTRSPSPVVSTPGSIASTYTNKK</sequence>
<comment type="subcellular location">
    <subcellularLocation>
        <location evidence="1">Nucleus</location>
    </subcellularLocation>
</comment>
<evidence type="ECO:0000256" key="2">
    <source>
        <dbReference type="ARBA" id="ARBA00006403"/>
    </source>
</evidence>
<dbReference type="PANTHER" id="PTHR10015">
    <property type="entry name" value="HEAT SHOCK TRANSCRIPTION FACTOR"/>
    <property type="match status" value="1"/>
</dbReference>
<feature type="domain" description="HSF-type DNA-binding" evidence="7">
    <location>
        <begin position="41"/>
        <end position="146"/>
    </location>
</feature>
<dbReference type="Proteomes" id="UP001476247">
    <property type="component" value="Unassembled WGS sequence"/>
</dbReference>
<evidence type="ECO:0000256" key="1">
    <source>
        <dbReference type="ARBA" id="ARBA00004123"/>
    </source>
</evidence>
<comment type="similarity">
    <text evidence="2 5">Belongs to the HSF family.</text>
</comment>
<dbReference type="PANTHER" id="PTHR10015:SF427">
    <property type="entry name" value="HEAT SHOCK FACTOR PROTEIN"/>
    <property type="match status" value="1"/>
</dbReference>
<dbReference type="InterPro" id="IPR036388">
    <property type="entry name" value="WH-like_DNA-bd_sf"/>
</dbReference>
<name>A0ABP9YBP7_9FUNG</name>
<evidence type="ECO:0000313" key="8">
    <source>
        <dbReference type="EMBL" id="GAA5804008.1"/>
    </source>
</evidence>
<dbReference type="SMART" id="SM00415">
    <property type="entry name" value="HSF"/>
    <property type="match status" value="1"/>
</dbReference>
<keyword evidence="9" id="KW-1185">Reference proteome</keyword>